<name>A0A815WLC6_9BILA</name>
<comment type="caution">
    <text evidence="3">The sequence shown here is derived from an EMBL/GenBank/DDBJ whole genome shotgun (WGS) entry which is preliminary data.</text>
</comment>
<accession>A0A815WLC6</accession>
<dbReference type="AlphaFoldDB" id="A0A815WLC6"/>
<proteinExistence type="predicted"/>
<protein>
    <submittedName>
        <fullName evidence="3">Uncharacterized protein</fullName>
    </submittedName>
</protein>
<keyword evidence="1" id="KW-0732">Signal</keyword>
<organism evidence="3 4">
    <name type="scientific">Rotaria sordida</name>
    <dbReference type="NCBI Taxonomy" id="392033"/>
    <lineage>
        <taxon>Eukaryota</taxon>
        <taxon>Metazoa</taxon>
        <taxon>Spiralia</taxon>
        <taxon>Gnathifera</taxon>
        <taxon>Rotifera</taxon>
        <taxon>Eurotatoria</taxon>
        <taxon>Bdelloidea</taxon>
        <taxon>Philodinida</taxon>
        <taxon>Philodinidae</taxon>
        <taxon>Rotaria</taxon>
    </lineage>
</organism>
<feature type="chain" id="PRO_5036229162" evidence="1">
    <location>
        <begin position="22"/>
        <end position="197"/>
    </location>
</feature>
<gene>
    <name evidence="2" type="ORF">RFH988_LOCUS34424</name>
    <name evidence="3" type="ORF">SEV965_LOCUS38429</name>
</gene>
<dbReference type="EMBL" id="CAJNOU010009400">
    <property type="protein sequence ID" value="CAF1546212.1"/>
    <property type="molecule type" value="Genomic_DNA"/>
</dbReference>
<evidence type="ECO:0000256" key="1">
    <source>
        <dbReference type="SAM" id="SignalP"/>
    </source>
</evidence>
<dbReference type="Proteomes" id="UP000663882">
    <property type="component" value="Unassembled WGS sequence"/>
</dbReference>
<evidence type="ECO:0000313" key="3">
    <source>
        <dbReference type="EMBL" id="CAF1546212.1"/>
    </source>
</evidence>
<evidence type="ECO:0000313" key="4">
    <source>
        <dbReference type="Proteomes" id="UP000663889"/>
    </source>
</evidence>
<dbReference type="Proteomes" id="UP000663889">
    <property type="component" value="Unassembled WGS sequence"/>
</dbReference>
<sequence>MMKITTFAYLLATFIVIEINAEPYLMFPQHILPPTGITYNMTFKGVVNTVPLSGAFAIQTITAQDEKTIIGYRLWQGYTGETNEVVYTVSYTNGTGFQASVDPDMQECISTYPQQINCTGWSSTNILRWNNLCLDLSTEEYKSIAKMTVDTDASDFTRPVSLNITITMQDSPYRLFSTYQFSSKTEGKIFPHVKCGF</sequence>
<dbReference type="EMBL" id="CAJNOO010004755">
    <property type="protein sequence ID" value="CAF1392775.1"/>
    <property type="molecule type" value="Genomic_DNA"/>
</dbReference>
<dbReference type="OrthoDB" id="10018257at2759"/>
<reference evidence="3" key="1">
    <citation type="submission" date="2021-02" db="EMBL/GenBank/DDBJ databases">
        <authorList>
            <person name="Nowell W R."/>
        </authorList>
    </citation>
    <scope>NUCLEOTIDE SEQUENCE</scope>
</reference>
<feature type="signal peptide" evidence="1">
    <location>
        <begin position="1"/>
        <end position="21"/>
    </location>
</feature>
<evidence type="ECO:0000313" key="2">
    <source>
        <dbReference type="EMBL" id="CAF1392775.1"/>
    </source>
</evidence>